<dbReference type="GO" id="GO:0016846">
    <property type="term" value="F:carbon-sulfur lyase activity"/>
    <property type="evidence" value="ECO:0007669"/>
    <property type="project" value="InterPro"/>
</dbReference>
<dbReference type="InterPro" id="IPR011057">
    <property type="entry name" value="Mss4-like_sf"/>
</dbReference>
<sequence>MASVEAIPNAITGGCLCGSICYTVNFTKEFPWPPVSSMCQCTMCRKWTSSLVAQFLVVAPEQLARPFADSPTYKEYASSPRRFRGFCNQCGTSLIWRSEDDTRTFDLFLGTVDEKWLIGEKTRDGGERHGGFGKLLCTPNGTQFYCENVIKGVTDLLKGGREFQAETPDSAVCG</sequence>
<dbReference type="Pfam" id="PF04828">
    <property type="entry name" value="GFA"/>
    <property type="match status" value="1"/>
</dbReference>
<evidence type="ECO:0000256" key="4">
    <source>
        <dbReference type="ARBA" id="ARBA00023239"/>
    </source>
</evidence>
<proteinExistence type="inferred from homology"/>
<comment type="similarity">
    <text evidence="1">Belongs to the Gfa family.</text>
</comment>
<evidence type="ECO:0000313" key="7">
    <source>
        <dbReference type="Proteomes" id="UP000799766"/>
    </source>
</evidence>
<feature type="domain" description="CENP-V/GFA" evidence="5">
    <location>
        <begin position="11"/>
        <end position="124"/>
    </location>
</feature>
<name>A0A6A6P6X0_9PEZI</name>
<dbReference type="PROSITE" id="PS51891">
    <property type="entry name" value="CENP_V_GFA"/>
    <property type="match status" value="1"/>
</dbReference>
<reference evidence="6" key="1">
    <citation type="journal article" date="2020" name="Stud. Mycol.">
        <title>101 Dothideomycetes genomes: a test case for predicting lifestyles and emergence of pathogens.</title>
        <authorList>
            <person name="Haridas S."/>
            <person name="Albert R."/>
            <person name="Binder M."/>
            <person name="Bloem J."/>
            <person name="Labutti K."/>
            <person name="Salamov A."/>
            <person name="Andreopoulos B."/>
            <person name="Baker S."/>
            <person name="Barry K."/>
            <person name="Bills G."/>
            <person name="Bluhm B."/>
            <person name="Cannon C."/>
            <person name="Castanera R."/>
            <person name="Culley D."/>
            <person name="Daum C."/>
            <person name="Ezra D."/>
            <person name="Gonzalez J."/>
            <person name="Henrissat B."/>
            <person name="Kuo A."/>
            <person name="Liang C."/>
            <person name="Lipzen A."/>
            <person name="Lutzoni F."/>
            <person name="Magnuson J."/>
            <person name="Mondo S."/>
            <person name="Nolan M."/>
            <person name="Ohm R."/>
            <person name="Pangilinan J."/>
            <person name="Park H.-J."/>
            <person name="Ramirez L."/>
            <person name="Alfaro M."/>
            <person name="Sun H."/>
            <person name="Tritt A."/>
            <person name="Yoshinaga Y."/>
            <person name="Zwiers L.-H."/>
            <person name="Turgeon B."/>
            <person name="Goodwin S."/>
            <person name="Spatafora J."/>
            <person name="Crous P."/>
            <person name="Grigoriev I."/>
        </authorList>
    </citation>
    <scope>NUCLEOTIDE SEQUENCE</scope>
    <source>
        <strain evidence="6">ATCC 16933</strain>
    </source>
</reference>
<dbReference type="InterPro" id="IPR006913">
    <property type="entry name" value="CENP-V/GFA"/>
</dbReference>
<keyword evidence="4" id="KW-0456">Lyase</keyword>
<protein>
    <submittedName>
        <fullName evidence="6">Mss4-like protein</fullName>
    </submittedName>
</protein>
<dbReference type="OrthoDB" id="6329284at2759"/>
<dbReference type="PANTHER" id="PTHR33337">
    <property type="entry name" value="GFA DOMAIN-CONTAINING PROTEIN"/>
    <property type="match status" value="1"/>
</dbReference>
<dbReference type="Proteomes" id="UP000799766">
    <property type="component" value="Unassembled WGS sequence"/>
</dbReference>
<evidence type="ECO:0000256" key="3">
    <source>
        <dbReference type="ARBA" id="ARBA00022833"/>
    </source>
</evidence>
<dbReference type="AlphaFoldDB" id="A0A6A6P6X0"/>
<dbReference type="PANTHER" id="PTHR33337:SF40">
    <property type="entry name" value="CENP-V_GFA DOMAIN-CONTAINING PROTEIN-RELATED"/>
    <property type="match status" value="1"/>
</dbReference>
<accession>A0A6A6P6X0</accession>
<dbReference type="Gene3D" id="3.90.1590.10">
    <property type="entry name" value="glutathione-dependent formaldehyde- activating enzyme (gfa)"/>
    <property type="match status" value="1"/>
</dbReference>
<dbReference type="SUPFAM" id="SSF51316">
    <property type="entry name" value="Mss4-like"/>
    <property type="match status" value="1"/>
</dbReference>
<keyword evidence="7" id="KW-1185">Reference proteome</keyword>
<evidence type="ECO:0000313" key="6">
    <source>
        <dbReference type="EMBL" id="KAF2459741.1"/>
    </source>
</evidence>
<organism evidence="6 7">
    <name type="scientific">Lineolata rhizophorae</name>
    <dbReference type="NCBI Taxonomy" id="578093"/>
    <lineage>
        <taxon>Eukaryota</taxon>
        <taxon>Fungi</taxon>
        <taxon>Dikarya</taxon>
        <taxon>Ascomycota</taxon>
        <taxon>Pezizomycotina</taxon>
        <taxon>Dothideomycetes</taxon>
        <taxon>Dothideomycetes incertae sedis</taxon>
        <taxon>Lineolatales</taxon>
        <taxon>Lineolataceae</taxon>
        <taxon>Lineolata</taxon>
    </lineage>
</organism>
<evidence type="ECO:0000256" key="1">
    <source>
        <dbReference type="ARBA" id="ARBA00005495"/>
    </source>
</evidence>
<evidence type="ECO:0000259" key="5">
    <source>
        <dbReference type="PROSITE" id="PS51891"/>
    </source>
</evidence>
<gene>
    <name evidence="6" type="ORF">BDY21DRAFT_177131</name>
</gene>
<dbReference type="GO" id="GO:0046872">
    <property type="term" value="F:metal ion binding"/>
    <property type="evidence" value="ECO:0007669"/>
    <property type="project" value="UniProtKB-KW"/>
</dbReference>
<keyword evidence="2" id="KW-0479">Metal-binding</keyword>
<evidence type="ECO:0000256" key="2">
    <source>
        <dbReference type="ARBA" id="ARBA00022723"/>
    </source>
</evidence>
<keyword evidence="3" id="KW-0862">Zinc</keyword>
<dbReference type="EMBL" id="MU001674">
    <property type="protein sequence ID" value="KAF2459741.1"/>
    <property type="molecule type" value="Genomic_DNA"/>
</dbReference>